<evidence type="ECO:0000313" key="1">
    <source>
        <dbReference type="EMBL" id="EIM63081.1"/>
    </source>
</evidence>
<sequence length="109" mass="12196">MEISKTLEQIMALVKHREVMISDHGYDELAEDAISVNDIISGVANGIVVEDYPDYFKGSCVLVLQKDRQGNPIHAVWGIPKGSSSPAVLVTAYRPDPNRWSNDLMRRKQ</sequence>
<name>I5B0R8_9BACT</name>
<protein>
    <recommendedName>
        <fullName evidence="3">DUF4258 domain-containing protein</fullName>
    </recommendedName>
</protein>
<gene>
    <name evidence="1" type="ORF">DespoDRAFT_01111</name>
</gene>
<accession>I5B0R8</accession>
<dbReference type="EMBL" id="CM001488">
    <property type="protein sequence ID" value="EIM63081.1"/>
    <property type="molecule type" value="Genomic_DNA"/>
</dbReference>
<evidence type="ECO:0008006" key="3">
    <source>
        <dbReference type="Google" id="ProtNLM"/>
    </source>
</evidence>
<dbReference type="Proteomes" id="UP000005778">
    <property type="component" value="Chromosome"/>
</dbReference>
<keyword evidence="2" id="KW-1185">Reference proteome</keyword>
<dbReference type="InterPro" id="IPR025354">
    <property type="entry name" value="DUF4258"/>
</dbReference>
<dbReference type="AlphaFoldDB" id="I5B0R8"/>
<dbReference type="Pfam" id="PF14076">
    <property type="entry name" value="DUF4258"/>
    <property type="match status" value="1"/>
</dbReference>
<proteinExistence type="predicted"/>
<dbReference type="STRING" id="879212.DespoDRAFT_01111"/>
<reference evidence="1 2" key="1">
    <citation type="submission" date="2011-09" db="EMBL/GenBank/DDBJ databases">
        <authorList>
            <consortium name="US DOE Joint Genome Institute (JGI-PGF)"/>
            <person name="Lucas S."/>
            <person name="Han J."/>
            <person name="Lapidus A."/>
            <person name="Cheng J.-F."/>
            <person name="Goodwin L."/>
            <person name="Pitluck S."/>
            <person name="Peters L."/>
            <person name="Land M.L."/>
            <person name="Hauser L."/>
            <person name="Orellana R."/>
            <person name="Lovley D."/>
            <person name="Woyke T.J."/>
        </authorList>
    </citation>
    <scope>NUCLEOTIDE SEQUENCE [LARGE SCALE GENOMIC DNA]</scope>
    <source>
        <strain evidence="1 2">2ac9</strain>
    </source>
</reference>
<reference evidence="1 2" key="2">
    <citation type="submission" date="2012-02" db="EMBL/GenBank/DDBJ databases">
        <title>Improved High-Quality Draft sequence of Desulfobacter postgatei 2ac9.</title>
        <authorList>
            <consortium name="US DOE Joint Genome Institute"/>
            <person name="Lucas S."/>
            <person name="Han J."/>
            <person name="Lapidus A."/>
            <person name="Cheng J.-F."/>
            <person name="Goodwin L."/>
            <person name="Pitluck S."/>
            <person name="Peters L."/>
            <person name="Ovchinnikova G."/>
            <person name="Held B."/>
            <person name="Detter J.C."/>
            <person name="Han C."/>
            <person name="Tapia R."/>
            <person name="Land M."/>
            <person name="Hauser L."/>
            <person name="Kyrpides N."/>
            <person name="Ivanova N."/>
            <person name="Pagani I."/>
            <person name="Orellana R."/>
            <person name="Lovley D."/>
            <person name="Woyke T."/>
        </authorList>
    </citation>
    <scope>NUCLEOTIDE SEQUENCE [LARGE SCALE GENOMIC DNA]</scope>
    <source>
        <strain evidence="1 2">2ac9</strain>
    </source>
</reference>
<organism evidence="1 2">
    <name type="scientific">Desulfobacter postgatei 2ac9</name>
    <dbReference type="NCBI Taxonomy" id="879212"/>
    <lineage>
        <taxon>Bacteria</taxon>
        <taxon>Pseudomonadati</taxon>
        <taxon>Thermodesulfobacteriota</taxon>
        <taxon>Desulfobacteria</taxon>
        <taxon>Desulfobacterales</taxon>
        <taxon>Desulfobacteraceae</taxon>
        <taxon>Desulfobacter</taxon>
    </lineage>
</organism>
<dbReference type="RefSeq" id="WP_004072013.1">
    <property type="nucleotide sequence ID" value="NZ_CM001488.1"/>
</dbReference>
<evidence type="ECO:0000313" key="2">
    <source>
        <dbReference type="Proteomes" id="UP000005778"/>
    </source>
</evidence>
<dbReference type="eggNOG" id="ENOG5031TNR">
    <property type="taxonomic scope" value="Bacteria"/>
</dbReference>
<dbReference type="HOGENOM" id="CLU_161787_0_1_7"/>